<dbReference type="PATRIC" id="fig|1437824.5.peg.2220"/>
<dbReference type="GO" id="GO:0006265">
    <property type="term" value="P:DNA topological change"/>
    <property type="evidence" value="ECO:0007669"/>
    <property type="project" value="InterPro"/>
</dbReference>
<feature type="region of interest" description="Disordered" evidence="1">
    <location>
        <begin position="1"/>
        <end position="35"/>
    </location>
</feature>
<dbReference type="AlphaFoldDB" id="W8X4B1"/>
<dbReference type="STRING" id="1437824.BN940_11216"/>
<dbReference type="InterPro" id="IPR011010">
    <property type="entry name" value="DNA_brk_join_enz"/>
</dbReference>
<gene>
    <name evidence="4" type="ORF">BN940_11216</name>
</gene>
<feature type="compositionally biased region" description="Low complexity" evidence="1">
    <location>
        <begin position="1"/>
        <end position="16"/>
    </location>
</feature>
<dbReference type="InterPro" id="IPR035447">
    <property type="entry name" value="DNA_topo_I_N_sf"/>
</dbReference>
<evidence type="ECO:0000313" key="5">
    <source>
        <dbReference type="Proteomes" id="UP000019805"/>
    </source>
</evidence>
<dbReference type="eggNOG" id="COG3569">
    <property type="taxonomic scope" value="Bacteria"/>
</dbReference>
<dbReference type="PROSITE" id="PS52038">
    <property type="entry name" value="TOPO_IB_2"/>
    <property type="match status" value="1"/>
</dbReference>
<feature type="domain" description="DNA topoisomerase IB N-terminal" evidence="3">
    <location>
        <begin position="36"/>
        <end position="84"/>
    </location>
</feature>
<accession>W8X4B1</accession>
<dbReference type="EC" id="5.99.1.2" evidence="4"/>
<name>W8X4B1_CASD6</name>
<organism evidence="4 5">
    <name type="scientific">Castellaniella defragrans (strain DSM 12143 / CCUG 39792 / 65Phen)</name>
    <name type="common">Alcaligenes defragrans</name>
    <dbReference type="NCBI Taxonomy" id="1437824"/>
    <lineage>
        <taxon>Bacteria</taxon>
        <taxon>Pseudomonadati</taxon>
        <taxon>Pseudomonadota</taxon>
        <taxon>Betaproteobacteria</taxon>
        <taxon>Burkholderiales</taxon>
        <taxon>Alcaligenaceae</taxon>
        <taxon>Castellaniella</taxon>
    </lineage>
</organism>
<feature type="domain" description="DNA topoisomerase I catalytic core eukaryotic-type" evidence="2">
    <location>
        <begin position="100"/>
        <end position="310"/>
    </location>
</feature>
<dbReference type="EMBL" id="HG916765">
    <property type="protein sequence ID" value="CDM24702.1"/>
    <property type="molecule type" value="Genomic_DNA"/>
</dbReference>
<evidence type="ECO:0000259" key="2">
    <source>
        <dbReference type="Pfam" id="PF01028"/>
    </source>
</evidence>
<evidence type="ECO:0000313" key="4">
    <source>
        <dbReference type="EMBL" id="CDM24702.1"/>
    </source>
</evidence>
<dbReference type="GO" id="GO:0003917">
    <property type="term" value="F:DNA topoisomerase type I (single strand cut, ATP-independent) activity"/>
    <property type="evidence" value="ECO:0007669"/>
    <property type="project" value="InterPro"/>
</dbReference>
<reference evidence="4 5" key="1">
    <citation type="journal article" date="2014" name="BMC Microbiol.">
        <title>The oxygen-independent metabolism of cyclic monoterpenes in Castellaniella defragrans 65Phen.</title>
        <authorList>
            <person name="Petasch J."/>
            <person name="Disch E.M."/>
            <person name="Markert S."/>
            <person name="Becher D."/>
            <person name="Schweder T."/>
            <person name="Huttel B."/>
            <person name="Reinhardt R."/>
            <person name="Harder J."/>
        </authorList>
    </citation>
    <scope>NUCLEOTIDE SEQUENCE [LARGE SCALE GENOMIC DNA]</scope>
    <source>
        <strain evidence="4">65Phen</strain>
    </source>
</reference>
<dbReference type="SUPFAM" id="SSF55869">
    <property type="entry name" value="DNA topoisomerase I domain"/>
    <property type="match status" value="1"/>
</dbReference>
<dbReference type="RefSeq" id="WP_084330846.1">
    <property type="nucleotide sequence ID" value="NZ_HG916765.1"/>
</dbReference>
<keyword evidence="5" id="KW-1185">Reference proteome</keyword>
<dbReference type="Gene3D" id="3.90.15.10">
    <property type="entry name" value="Topoisomerase I, Chain A, domain 3"/>
    <property type="match status" value="1"/>
</dbReference>
<feature type="region of interest" description="Disordered" evidence="1">
    <location>
        <begin position="347"/>
        <end position="370"/>
    </location>
</feature>
<evidence type="ECO:0000259" key="3">
    <source>
        <dbReference type="Pfam" id="PF21338"/>
    </source>
</evidence>
<dbReference type="Pfam" id="PF01028">
    <property type="entry name" value="Topoisom_I"/>
    <property type="match status" value="1"/>
</dbReference>
<sequence length="370" mass="41116">MTPRTPRRAPAAPRAALACTGDHEPGYRRERDRHGGFRYRDRDGRLVRHPAVLARIRALAIPPAYEDVWICARADGHLQATGRDARGRKQYIYHPDWTARRGRHKFDQLAGFGAALVRIRRRVRRDLRLPGLPRERILALAVALLDGTLIRIGSARYARGNGSYGLTTLTRRHATVSGAKIRLRFRGKSGVDQDVTVVDRRLARLVRRCLDLPGQRLFKYHDERGAFHRIDSAAVNAYLREIAGRDVSAKHFRTWGGSVMALDLLSRAEDGDGDGGRPRERERRVNEAMKSVARRLGNTATVCRACYVHPAVVSAYLDGAIPARGPAPPGPRGLSAAERRLLAFLARDSGADAQRPHGRRLRSGGANGET</sequence>
<dbReference type="OrthoDB" id="9778962at2"/>
<dbReference type="GO" id="GO:0003677">
    <property type="term" value="F:DNA binding"/>
    <property type="evidence" value="ECO:0007669"/>
    <property type="project" value="InterPro"/>
</dbReference>
<dbReference type="Proteomes" id="UP000019805">
    <property type="component" value="Chromosome"/>
</dbReference>
<dbReference type="Gene3D" id="3.30.66.10">
    <property type="entry name" value="DNA topoisomerase I domain"/>
    <property type="match status" value="1"/>
</dbReference>
<feature type="compositionally biased region" description="Basic and acidic residues" evidence="1">
    <location>
        <begin position="21"/>
        <end position="35"/>
    </location>
</feature>
<proteinExistence type="predicted"/>
<dbReference type="HOGENOM" id="CLU_046978_1_1_4"/>
<dbReference type="SUPFAM" id="SSF56349">
    <property type="entry name" value="DNA breaking-rejoining enzymes"/>
    <property type="match status" value="1"/>
</dbReference>
<dbReference type="KEGG" id="cdn:BN940_11216"/>
<dbReference type="InterPro" id="IPR013500">
    <property type="entry name" value="TopoI_cat_euk"/>
</dbReference>
<dbReference type="Pfam" id="PF21338">
    <property type="entry name" value="Top1B_N_bact"/>
    <property type="match status" value="1"/>
</dbReference>
<evidence type="ECO:0000256" key="1">
    <source>
        <dbReference type="SAM" id="MobiDB-lite"/>
    </source>
</evidence>
<protein>
    <submittedName>
        <fullName evidence="4">DNA topoisomerase IB (poxvirus type)</fullName>
        <ecNumber evidence="4">5.99.1.2</ecNumber>
    </submittedName>
</protein>
<dbReference type="Gene3D" id="1.10.132.120">
    <property type="match status" value="1"/>
</dbReference>
<dbReference type="InterPro" id="IPR049331">
    <property type="entry name" value="Top1B_N_bact"/>
</dbReference>
<dbReference type="InterPro" id="IPR014711">
    <property type="entry name" value="TopoI_cat_a-hlx-sub_euk"/>
</dbReference>
<keyword evidence="4" id="KW-0413">Isomerase</keyword>